<gene>
    <name evidence="2" type="ORF">EWF95_12005</name>
</gene>
<keyword evidence="3" id="KW-1185">Reference proteome</keyword>
<dbReference type="EMBL" id="SESI01000004">
    <property type="protein sequence ID" value="TQQ78850.1"/>
    <property type="molecule type" value="Genomic_DNA"/>
</dbReference>
<dbReference type="InterPro" id="IPR008136">
    <property type="entry name" value="CinA_C"/>
</dbReference>
<name>A0A544QKF4_9EURY</name>
<protein>
    <submittedName>
        <fullName evidence="2">CinA family protein</fullName>
    </submittedName>
</protein>
<dbReference type="Proteomes" id="UP000315385">
    <property type="component" value="Unassembled WGS sequence"/>
</dbReference>
<dbReference type="NCBIfam" id="TIGR00199">
    <property type="entry name" value="PncC_domain"/>
    <property type="match status" value="1"/>
</dbReference>
<feature type="domain" description="CinA C-terminal" evidence="1">
    <location>
        <begin position="8"/>
        <end position="163"/>
    </location>
</feature>
<reference evidence="2 3" key="1">
    <citation type="submission" date="2019-02" db="EMBL/GenBank/DDBJ databases">
        <title>Halonotius sp. a new haloqrchaeon isolated from saline water.</title>
        <authorList>
            <person name="Duran-Viseras A."/>
            <person name="Sanchez-Porro C."/>
            <person name="Ventosa A."/>
        </authorList>
    </citation>
    <scope>NUCLEOTIDE SEQUENCE [LARGE SCALE GENOMIC DNA]</scope>
    <source>
        <strain evidence="2 3">F9-27</strain>
    </source>
</reference>
<proteinExistence type="predicted"/>
<comment type="caution">
    <text evidence="2">The sequence shown here is derived from an EMBL/GenBank/DDBJ whole genome shotgun (WGS) entry which is preliminary data.</text>
</comment>
<dbReference type="OrthoDB" id="305448at2157"/>
<accession>A0A544QKF4</accession>
<dbReference type="InterPro" id="IPR036653">
    <property type="entry name" value="CinA-like_C"/>
</dbReference>
<dbReference type="AlphaFoldDB" id="A0A544QKF4"/>
<evidence type="ECO:0000313" key="3">
    <source>
        <dbReference type="Proteomes" id="UP000315385"/>
    </source>
</evidence>
<evidence type="ECO:0000259" key="1">
    <source>
        <dbReference type="Pfam" id="PF02464"/>
    </source>
</evidence>
<dbReference type="SUPFAM" id="SSF142433">
    <property type="entry name" value="CinA-like"/>
    <property type="match status" value="1"/>
</dbReference>
<evidence type="ECO:0000313" key="2">
    <source>
        <dbReference type="EMBL" id="TQQ78850.1"/>
    </source>
</evidence>
<sequence>MATDNPPEAIVGDKLTTRGETVAVAESLTGGLVCSRLTDISGASEYVDRGVVTYSNSSKQTALGVSREALDANGAVSEAVAAEMAQGMRDTAGTTWAVSTTGIAGPTGGTDEKPVGLVYIGVAYAAPWGSEDSFVRVDRHVFDGDRAAVKQKSATHALSALSAAIDDAST</sequence>
<dbReference type="RefSeq" id="WP_142444328.1">
    <property type="nucleotide sequence ID" value="NZ_SESI01000004.1"/>
</dbReference>
<dbReference type="Gene3D" id="3.90.950.20">
    <property type="entry name" value="CinA-like"/>
    <property type="match status" value="1"/>
</dbReference>
<dbReference type="Pfam" id="PF02464">
    <property type="entry name" value="CinA"/>
    <property type="match status" value="1"/>
</dbReference>
<organism evidence="2 3">
    <name type="scientific">Halonotius roseus</name>
    <dbReference type="NCBI Taxonomy" id="2511997"/>
    <lineage>
        <taxon>Archaea</taxon>
        <taxon>Methanobacteriati</taxon>
        <taxon>Methanobacteriota</taxon>
        <taxon>Stenosarchaea group</taxon>
        <taxon>Halobacteria</taxon>
        <taxon>Halobacteriales</taxon>
        <taxon>Haloferacaceae</taxon>
        <taxon>Halonotius</taxon>
    </lineage>
</organism>